<evidence type="ECO:0000313" key="1">
    <source>
        <dbReference type="EMBL" id="GAK48848.1"/>
    </source>
</evidence>
<dbReference type="HOGENOM" id="CLU_2630936_0_0_0"/>
<reference evidence="1" key="1">
    <citation type="journal article" date="2015" name="PeerJ">
        <title>First genomic representation of candidate bacterial phylum KSB3 points to enhanced environmental sensing as a trigger of wastewater bulking.</title>
        <authorList>
            <person name="Sekiguchi Y."/>
            <person name="Ohashi A."/>
            <person name="Parks D.H."/>
            <person name="Yamauchi T."/>
            <person name="Tyson G.W."/>
            <person name="Hugenholtz P."/>
        </authorList>
    </citation>
    <scope>NUCLEOTIDE SEQUENCE [LARGE SCALE GENOMIC DNA]</scope>
</reference>
<dbReference type="STRING" id="1499966.U14_00059"/>
<sequence length="77" mass="8916">MESPTLLQIQTQIDTLTFDEQLMLLERLIQYIRLRTNSMFLAEDPFLRMATDQEVHREIGAIQDEFACADADGLDII</sequence>
<organism evidence="1">
    <name type="scientific">Candidatus Moduliflexus flocculans</name>
    <dbReference type="NCBI Taxonomy" id="1499966"/>
    <lineage>
        <taxon>Bacteria</taxon>
        <taxon>Candidatus Moduliflexota</taxon>
        <taxon>Candidatus Moduliflexia</taxon>
        <taxon>Candidatus Moduliflexales</taxon>
        <taxon>Candidatus Moduliflexaceae</taxon>
    </lineage>
</organism>
<dbReference type="AlphaFoldDB" id="A0A0S6VPI5"/>
<dbReference type="Proteomes" id="UP000030700">
    <property type="component" value="Unassembled WGS sequence"/>
</dbReference>
<accession>A0A0S6VPI5</accession>
<name>A0A0S6VPI5_9BACT</name>
<gene>
    <name evidence="1" type="ORF">U14_00059</name>
</gene>
<protein>
    <submittedName>
        <fullName evidence="1">Uncharacterized protein</fullName>
    </submittedName>
</protein>
<keyword evidence="2" id="KW-1185">Reference proteome</keyword>
<dbReference type="EMBL" id="DF820455">
    <property type="protein sequence ID" value="GAK48848.1"/>
    <property type="molecule type" value="Genomic_DNA"/>
</dbReference>
<evidence type="ECO:0000313" key="2">
    <source>
        <dbReference type="Proteomes" id="UP000030700"/>
    </source>
</evidence>
<proteinExistence type="predicted"/>